<organism evidence="2 3">
    <name type="scientific">Orenia marismortui</name>
    <dbReference type="NCBI Taxonomy" id="46469"/>
    <lineage>
        <taxon>Bacteria</taxon>
        <taxon>Bacillati</taxon>
        <taxon>Bacillota</taxon>
        <taxon>Clostridia</taxon>
        <taxon>Halanaerobiales</taxon>
        <taxon>Halobacteroidaceae</taxon>
        <taxon>Orenia</taxon>
    </lineage>
</organism>
<dbReference type="InterPro" id="IPR036465">
    <property type="entry name" value="vWFA_dom_sf"/>
</dbReference>
<dbReference type="SMART" id="SM00327">
    <property type="entry name" value="VWA"/>
    <property type="match status" value="1"/>
</dbReference>
<sequence length="232" mass="26445">MRLKQNLTLVILIIILLSAIFSINTLNIITIPTNKKVDKEIKVNTNQRPLKYNKINVEIIWDLSGSMWGEIEEKNKINTSKKILNRIINDFPKEINIGLRVFGSKESNREGSYLAIPIKTNTKKDILNFIDQVKPLGKSPIALNLSYAGEDLKYLQGKKHILLITDGKDTGNIMPSKVINRLSKLGIKTHIIQVGKIDKYNQLKLKELSKLGNGKYFTYFEEEEIVPTINLN</sequence>
<dbReference type="Gene3D" id="3.40.50.410">
    <property type="entry name" value="von Willebrand factor, type A domain"/>
    <property type="match status" value="1"/>
</dbReference>
<accession>A0A4V3GYD6</accession>
<reference evidence="2 3" key="1">
    <citation type="submission" date="2019-03" db="EMBL/GenBank/DDBJ databases">
        <title>Subsurface microbial communities from deep shales in Ohio and West Virginia, USA.</title>
        <authorList>
            <person name="Wrighton K."/>
        </authorList>
    </citation>
    <scope>NUCLEOTIDE SEQUENCE [LARGE SCALE GENOMIC DNA]</scope>
    <source>
        <strain evidence="2 3">MSL 6dP</strain>
    </source>
</reference>
<dbReference type="Proteomes" id="UP000295832">
    <property type="component" value="Unassembled WGS sequence"/>
</dbReference>
<dbReference type="STRING" id="926561.GCA_000379025_01303"/>
<keyword evidence="3" id="KW-1185">Reference proteome</keyword>
<name>A0A4V3GYD6_9FIRM</name>
<feature type="domain" description="VWFA" evidence="1">
    <location>
        <begin position="56"/>
        <end position="232"/>
    </location>
</feature>
<dbReference type="AlphaFoldDB" id="A0A4V3GYD6"/>
<proteinExistence type="predicted"/>
<evidence type="ECO:0000259" key="1">
    <source>
        <dbReference type="PROSITE" id="PS50234"/>
    </source>
</evidence>
<evidence type="ECO:0000313" key="2">
    <source>
        <dbReference type="EMBL" id="TDX51676.1"/>
    </source>
</evidence>
<dbReference type="CDD" id="cd00198">
    <property type="entry name" value="vWFA"/>
    <property type="match status" value="1"/>
</dbReference>
<comment type="caution">
    <text evidence="2">The sequence shown here is derived from an EMBL/GenBank/DDBJ whole genome shotgun (WGS) entry which is preliminary data.</text>
</comment>
<dbReference type="RefSeq" id="WP_134116520.1">
    <property type="nucleotide sequence ID" value="NZ_SOEG01000011.1"/>
</dbReference>
<dbReference type="EMBL" id="SOEG01000011">
    <property type="protein sequence ID" value="TDX51676.1"/>
    <property type="molecule type" value="Genomic_DNA"/>
</dbReference>
<evidence type="ECO:0000313" key="3">
    <source>
        <dbReference type="Proteomes" id="UP000295832"/>
    </source>
</evidence>
<dbReference type="InterPro" id="IPR002035">
    <property type="entry name" value="VWF_A"/>
</dbReference>
<dbReference type="PROSITE" id="PS50234">
    <property type="entry name" value="VWFA"/>
    <property type="match status" value="1"/>
</dbReference>
<gene>
    <name evidence="2" type="ORF">C7959_11172</name>
</gene>
<dbReference type="SUPFAM" id="SSF53300">
    <property type="entry name" value="vWA-like"/>
    <property type="match status" value="1"/>
</dbReference>
<dbReference type="Pfam" id="PF00092">
    <property type="entry name" value="VWA"/>
    <property type="match status" value="1"/>
</dbReference>
<protein>
    <submittedName>
        <fullName evidence="2">Ca-activated chloride channel family protein</fullName>
    </submittedName>
</protein>